<sequence length="294" mass="30521">MTKTTIGLLALTLGFSSLSAQLVLRDWQFADANGTNLNVATTTGAESGSWNFGGPQTQNGALNFGYTSFFKWQDVDDAAGSGAFRTFAFSSAITSANYSTYTFEIDLSKWDLRQNWDPSNASAAAKGIGFRILESTAGGADNAQIGFDTQGTSGFRAFSQGTGTVFSQVNGGDFDNAVNRFEANGGILRITGDLTTGAWTASANDGDGGAFKVITSGSGLTEIAAIGVFAKSPTIGSWGGAGAGQTTDPTVGGTAGDYVLIDSMTLTAVPEPATFALWAAFATLGLVMYRRRRL</sequence>
<keyword evidence="1" id="KW-0472">Membrane</keyword>
<keyword evidence="2" id="KW-0732">Signal</keyword>
<keyword evidence="1" id="KW-0812">Transmembrane</keyword>
<dbReference type="RefSeq" id="WP_163963210.1">
    <property type="nucleotide sequence ID" value="NZ_JAAGNX010000001.1"/>
</dbReference>
<organism evidence="3 4">
    <name type="scientific">Oceanipulchritudo coccoides</name>
    <dbReference type="NCBI Taxonomy" id="2706888"/>
    <lineage>
        <taxon>Bacteria</taxon>
        <taxon>Pseudomonadati</taxon>
        <taxon>Verrucomicrobiota</taxon>
        <taxon>Opitutia</taxon>
        <taxon>Puniceicoccales</taxon>
        <taxon>Oceanipulchritudinaceae</taxon>
        <taxon>Oceanipulchritudo</taxon>
    </lineage>
</organism>
<evidence type="ECO:0000313" key="3">
    <source>
        <dbReference type="EMBL" id="NDV61884.1"/>
    </source>
</evidence>
<evidence type="ECO:0000313" key="4">
    <source>
        <dbReference type="Proteomes" id="UP000478417"/>
    </source>
</evidence>
<name>A0A6B2M189_9BACT</name>
<dbReference type="AlphaFoldDB" id="A0A6B2M189"/>
<accession>A0A6B2M189</accession>
<keyword evidence="4" id="KW-1185">Reference proteome</keyword>
<protein>
    <recommendedName>
        <fullName evidence="5">PEP-CTERM protein-sorting domain-containing protein</fullName>
    </recommendedName>
</protein>
<evidence type="ECO:0000256" key="2">
    <source>
        <dbReference type="SAM" id="SignalP"/>
    </source>
</evidence>
<dbReference type="Proteomes" id="UP000478417">
    <property type="component" value="Unassembled WGS sequence"/>
</dbReference>
<proteinExistence type="predicted"/>
<gene>
    <name evidence="3" type="ORF">G0Q06_05425</name>
</gene>
<feature type="chain" id="PRO_5025433034" description="PEP-CTERM protein-sorting domain-containing protein" evidence="2">
    <location>
        <begin position="21"/>
        <end position="294"/>
    </location>
</feature>
<reference evidence="3 4" key="1">
    <citation type="submission" date="2020-02" db="EMBL/GenBank/DDBJ databases">
        <title>Albibacoteraceae fam. nov., the first described family within the subdivision 4 Verrucomicrobia.</title>
        <authorList>
            <person name="Xi F."/>
        </authorList>
    </citation>
    <scope>NUCLEOTIDE SEQUENCE [LARGE SCALE GENOMIC DNA]</scope>
    <source>
        <strain evidence="3 4">CK1056</strain>
    </source>
</reference>
<keyword evidence="1" id="KW-1133">Transmembrane helix</keyword>
<comment type="caution">
    <text evidence="3">The sequence shown here is derived from an EMBL/GenBank/DDBJ whole genome shotgun (WGS) entry which is preliminary data.</text>
</comment>
<dbReference type="EMBL" id="JAAGNX010000001">
    <property type="protein sequence ID" value="NDV61884.1"/>
    <property type="molecule type" value="Genomic_DNA"/>
</dbReference>
<feature type="transmembrane region" description="Helical" evidence="1">
    <location>
        <begin position="272"/>
        <end position="289"/>
    </location>
</feature>
<feature type="signal peptide" evidence="2">
    <location>
        <begin position="1"/>
        <end position="20"/>
    </location>
</feature>
<evidence type="ECO:0000256" key="1">
    <source>
        <dbReference type="SAM" id="Phobius"/>
    </source>
</evidence>
<evidence type="ECO:0008006" key="5">
    <source>
        <dbReference type="Google" id="ProtNLM"/>
    </source>
</evidence>